<dbReference type="GO" id="GO:0016539">
    <property type="term" value="P:intein-mediated protein splicing"/>
    <property type="evidence" value="ECO:0007669"/>
    <property type="project" value="InterPro"/>
</dbReference>
<name>A0A3G5A239_9VIRU</name>
<dbReference type="InterPro" id="IPR036844">
    <property type="entry name" value="Hint_dom_sf"/>
</dbReference>
<sequence length="523" mass="61137">MKLYLNNISPQFKNVLKYILQIENIDVSIRSTYIKYDEQYHDTVKNIYKNLLKIYQPSTQVITQTITTNNGLPTVTFTSSSGFDSGILLLTGTITNNGGSTITDYGFYIYFQVAKGPAQTLLINPTIQSCSPGEFQYTVNITSQSSLFGPPPNYIMNYQAYATNSYGTAYSEFQTYYFSELCLAENTRITLSDGTHKYIQDITYDDEMLVWNFDDGELSKAYPLWIKKTEQTTQYNLLTFSDGTQLKTIVQHRIFNKEAGKFTYPLTEDTPLQTTTFTDKQEFITLISKEIIYETINFYNIITNHHINLFANTILTSCRYNNIYPIKDMKFIKHEITPNNHSYDMIPSKYIHGLRLHEQQFNPQDNINYISNLIANETRIHQYFNNKKIIFLDHTGVLLKNNSTLEFELDNVFIIRTITERYNIDIVVSSDWTNFMTFNQIKDLYNKHNLKTPIDYTHKNPYKFEKNHHNIEEYRANEIQTWLKQHKYNNSEWLAIDDLNLTQYLPATNFLWIKDGLGLSTII</sequence>
<reference evidence="1" key="1">
    <citation type="submission" date="2018-10" db="EMBL/GenBank/DDBJ databases">
        <title>Hidden diversity of soil giant viruses.</title>
        <authorList>
            <person name="Schulz F."/>
            <person name="Alteio L."/>
            <person name="Goudeau D."/>
            <person name="Ryan E.M."/>
            <person name="Malmstrom R.R."/>
            <person name="Blanchard J."/>
            <person name="Woyke T."/>
        </authorList>
    </citation>
    <scope>NUCLEOTIDE SEQUENCE</scope>
    <source>
        <strain evidence="1">GAV1</strain>
    </source>
</reference>
<dbReference type="PROSITE" id="PS50817">
    <property type="entry name" value="INTEIN_N_TER"/>
    <property type="match status" value="1"/>
</dbReference>
<evidence type="ECO:0000313" key="1">
    <source>
        <dbReference type="EMBL" id="AYV79913.1"/>
    </source>
</evidence>
<dbReference type="CDD" id="cd00081">
    <property type="entry name" value="Hint"/>
    <property type="match status" value="1"/>
</dbReference>
<protein>
    <recommendedName>
        <fullName evidence="2">Hedgehog/Intein (Hint) domain-containing protein</fullName>
    </recommendedName>
</protein>
<dbReference type="SUPFAM" id="SSF51294">
    <property type="entry name" value="Hedgehog/intein (Hint) domain"/>
    <property type="match status" value="1"/>
</dbReference>
<dbReference type="InterPro" id="IPR006141">
    <property type="entry name" value="Intein_N"/>
</dbReference>
<accession>A0A3G5A239</accession>
<dbReference type="Pfam" id="PF18143">
    <property type="entry name" value="HAD_SAK_2"/>
    <property type="match status" value="1"/>
</dbReference>
<proteinExistence type="predicted"/>
<dbReference type="EMBL" id="MK072199">
    <property type="protein sequence ID" value="AYV79913.1"/>
    <property type="molecule type" value="Genomic_DNA"/>
</dbReference>
<gene>
    <name evidence="1" type="ORF">Gaeavirus1_50</name>
</gene>
<organism evidence="1">
    <name type="scientific">Gaeavirus sp</name>
    <dbReference type="NCBI Taxonomy" id="2487767"/>
    <lineage>
        <taxon>Viruses</taxon>
        <taxon>Varidnaviria</taxon>
        <taxon>Bamfordvirae</taxon>
        <taxon>Nucleocytoviricota</taxon>
        <taxon>Megaviricetes</taxon>
        <taxon>Imitervirales</taxon>
        <taxon>Mimiviridae</taxon>
        <taxon>Klosneuvirinae</taxon>
    </lineage>
</organism>
<dbReference type="Gene3D" id="2.170.16.10">
    <property type="entry name" value="Hedgehog/Intein (Hint) domain"/>
    <property type="match status" value="1"/>
</dbReference>
<evidence type="ECO:0008006" key="2">
    <source>
        <dbReference type="Google" id="ProtNLM"/>
    </source>
</evidence>